<dbReference type="OrthoDB" id="2663565at2"/>
<dbReference type="Proteomes" id="UP000249890">
    <property type="component" value="Chromosome"/>
</dbReference>
<proteinExistence type="predicted"/>
<reference evidence="1 2" key="1">
    <citation type="submission" date="2017-06" db="EMBL/GenBank/DDBJ databases">
        <title>Complete genome sequence of Paenibacillus donghaensis KCTC 13049T isolated from East Sea sediment, South Korea.</title>
        <authorList>
            <person name="Jung B.K."/>
            <person name="Hong S.-J."/>
            <person name="Shin J.-H."/>
        </authorList>
    </citation>
    <scope>NUCLEOTIDE SEQUENCE [LARGE SCALE GENOMIC DNA]</scope>
    <source>
        <strain evidence="1 2">KCTC 13049</strain>
    </source>
</reference>
<name>A0A2Z2KSR6_9BACL</name>
<dbReference type="KEGG" id="pdh:B9T62_24550"/>
<evidence type="ECO:0000313" key="2">
    <source>
        <dbReference type="Proteomes" id="UP000249890"/>
    </source>
</evidence>
<gene>
    <name evidence="1" type="ORF">B9T62_24550</name>
</gene>
<sequence length="59" mass="6630">MNKEVVIRLIDEVTEEVFSQNKSTLEDEGVLTGNIELAIKLSALTTVKILEKLELIDKD</sequence>
<dbReference type="AlphaFoldDB" id="A0A2Z2KSR6"/>
<accession>A0A2Z2KSR6</accession>
<protein>
    <submittedName>
        <fullName evidence="1">Uncharacterized protein</fullName>
    </submittedName>
</protein>
<dbReference type="RefSeq" id="WP_087917668.1">
    <property type="nucleotide sequence ID" value="NZ_CP021780.1"/>
</dbReference>
<evidence type="ECO:0000313" key="1">
    <source>
        <dbReference type="EMBL" id="ASA23681.1"/>
    </source>
</evidence>
<organism evidence="1 2">
    <name type="scientific">Paenibacillus donghaensis</name>
    <dbReference type="NCBI Taxonomy" id="414771"/>
    <lineage>
        <taxon>Bacteria</taxon>
        <taxon>Bacillati</taxon>
        <taxon>Bacillota</taxon>
        <taxon>Bacilli</taxon>
        <taxon>Bacillales</taxon>
        <taxon>Paenibacillaceae</taxon>
        <taxon>Paenibacillus</taxon>
    </lineage>
</organism>
<keyword evidence="2" id="KW-1185">Reference proteome</keyword>
<dbReference type="EMBL" id="CP021780">
    <property type="protein sequence ID" value="ASA23681.1"/>
    <property type="molecule type" value="Genomic_DNA"/>
</dbReference>